<dbReference type="GO" id="GO:0016787">
    <property type="term" value="F:hydrolase activity"/>
    <property type="evidence" value="ECO:0007669"/>
    <property type="project" value="UniProtKB-KW"/>
</dbReference>
<dbReference type="SUPFAM" id="SSF49299">
    <property type="entry name" value="PKD domain"/>
    <property type="match status" value="2"/>
</dbReference>
<evidence type="ECO:0000313" key="2">
    <source>
        <dbReference type="EMBL" id="AIF16013.1"/>
    </source>
</evidence>
<dbReference type="PROSITE" id="PS50093">
    <property type="entry name" value="PKD"/>
    <property type="match status" value="1"/>
</dbReference>
<reference evidence="2" key="1">
    <citation type="journal article" date="2014" name="Genome Biol. Evol.">
        <title>Pangenome evidence for extensive interdomain horizontal transfer affecting lineage core and shell genes in uncultured planktonic thaumarchaeota and euryarchaeota.</title>
        <authorList>
            <person name="Deschamps P."/>
            <person name="Zivanovic Y."/>
            <person name="Moreira D."/>
            <person name="Rodriguez-Valera F."/>
            <person name="Lopez-Garcia P."/>
        </authorList>
    </citation>
    <scope>NUCLEOTIDE SEQUENCE</scope>
</reference>
<dbReference type="AlphaFoldDB" id="A0A075HPZ6"/>
<dbReference type="Pfam" id="PF18911">
    <property type="entry name" value="PKD_4"/>
    <property type="match status" value="2"/>
</dbReference>
<feature type="domain" description="PKD" evidence="1">
    <location>
        <begin position="57"/>
        <end position="141"/>
    </location>
</feature>
<dbReference type="InterPro" id="IPR000601">
    <property type="entry name" value="PKD_dom"/>
</dbReference>
<dbReference type="InterPro" id="IPR035986">
    <property type="entry name" value="PKD_dom_sf"/>
</dbReference>
<organism evidence="2">
    <name type="scientific">uncultured marine group II/III euryarchaeote KM3_72_B09</name>
    <dbReference type="NCBI Taxonomy" id="1456497"/>
    <lineage>
        <taxon>Archaea</taxon>
        <taxon>Methanobacteriati</taxon>
        <taxon>Methanobacteriota</taxon>
        <taxon>environmental samples</taxon>
    </lineage>
</organism>
<protein>
    <submittedName>
        <fullName evidence="2">Glycoside hydrolase, family 20, catalytic core</fullName>
    </submittedName>
</protein>
<keyword evidence="2" id="KW-0378">Hydrolase</keyword>
<sequence length="414" mass="44926">MNSRKQSGNEPVSNSPMSGRFGSVVMGGMTRATSTAIALLLLSSTLVGCSGLSSTTPNAKISSDQQQINVGETVNFDARESSTPEPTFIDEYRWDFGDGQTRETKQGIVSHTFESAGDHEVEVTVINDNGEIDRASLTIFVNSLPTIELEMPTYVRAGETARLDASDSTDPEGAAVEFMWDFDLGIDSDGDGEKANDADATSPYVDLTIDNSGNRTGSVSVIDDKGAVSTEIWGLMVVSRTFNVVWEEQHLEFEWSGYLEQGQSHEISHEPGAGARVMQVNATLTLARDLLPIQWPEDNFTLSLNVPASGWNTFVSTEHENITENASGSIDRGDMNSHPESGYTITADSSDGLVEALLNEPGERFGQGTWYWTITADQCDPDLPVDDVDPDQGNDWELLVEIVILVPRVSEIGV</sequence>
<dbReference type="CDD" id="cd00146">
    <property type="entry name" value="PKD"/>
    <property type="match status" value="1"/>
</dbReference>
<accession>A0A075HPZ6</accession>
<dbReference type="EMBL" id="KF901043">
    <property type="protein sequence ID" value="AIF16013.1"/>
    <property type="molecule type" value="Genomic_DNA"/>
</dbReference>
<dbReference type="SMART" id="SM00089">
    <property type="entry name" value="PKD"/>
    <property type="match status" value="2"/>
</dbReference>
<dbReference type="InterPro" id="IPR022409">
    <property type="entry name" value="PKD/Chitinase_dom"/>
</dbReference>
<evidence type="ECO:0000259" key="1">
    <source>
        <dbReference type="PROSITE" id="PS50093"/>
    </source>
</evidence>
<dbReference type="Gene3D" id="2.60.40.10">
    <property type="entry name" value="Immunoglobulins"/>
    <property type="match status" value="2"/>
</dbReference>
<dbReference type="InterPro" id="IPR013783">
    <property type="entry name" value="Ig-like_fold"/>
</dbReference>
<name>A0A075HPZ6_9EURY</name>
<proteinExistence type="predicted"/>